<evidence type="ECO:0000259" key="4">
    <source>
        <dbReference type="PROSITE" id="PS01031"/>
    </source>
</evidence>
<keyword evidence="1" id="KW-0346">Stress response</keyword>
<organism evidence="5 6">
    <name type="scientific">Frankliniella occidentalis</name>
    <name type="common">Western flower thrips</name>
    <name type="synonym">Euthrips occidentalis</name>
    <dbReference type="NCBI Taxonomy" id="133901"/>
    <lineage>
        <taxon>Eukaryota</taxon>
        <taxon>Metazoa</taxon>
        <taxon>Ecdysozoa</taxon>
        <taxon>Arthropoda</taxon>
        <taxon>Hexapoda</taxon>
        <taxon>Insecta</taxon>
        <taxon>Pterygota</taxon>
        <taxon>Neoptera</taxon>
        <taxon>Paraneoptera</taxon>
        <taxon>Thysanoptera</taxon>
        <taxon>Terebrantia</taxon>
        <taxon>Thripoidea</taxon>
        <taxon>Thripidae</taxon>
        <taxon>Frankliniella</taxon>
    </lineage>
</organism>
<gene>
    <name evidence="6" type="primary">LOC113206544</name>
</gene>
<dbReference type="GO" id="GO:0042026">
    <property type="term" value="P:protein refolding"/>
    <property type="evidence" value="ECO:0007669"/>
    <property type="project" value="TreeGrafter"/>
</dbReference>
<keyword evidence="5" id="KW-1185">Reference proteome</keyword>
<dbReference type="Gene3D" id="2.60.40.790">
    <property type="match status" value="1"/>
</dbReference>
<dbReference type="InterPro" id="IPR001436">
    <property type="entry name" value="Alpha-crystallin/sHSP_animal"/>
</dbReference>
<evidence type="ECO:0000256" key="3">
    <source>
        <dbReference type="RuleBase" id="RU003616"/>
    </source>
</evidence>
<evidence type="ECO:0000256" key="1">
    <source>
        <dbReference type="ARBA" id="ARBA00023016"/>
    </source>
</evidence>
<dbReference type="GeneID" id="113206544"/>
<dbReference type="GO" id="GO:0009408">
    <property type="term" value="P:response to heat"/>
    <property type="evidence" value="ECO:0007669"/>
    <property type="project" value="TreeGrafter"/>
</dbReference>
<evidence type="ECO:0000256" key="2">
    <source>
        <dbReference type="PROSITE-ProRule" id="PRU00285"/>
    </source>
</evidence>
<dbReference type="RefSeq" id="XP_026278445.1">
    <property type="nucleotide sequence ID" value="XM_026422660.2"/>
</dbReference>
<dbReference type="GO" id="GO:0005634">
    <property type="term" value="C:nucleus"/>
    <property type="evidence" value="ECO:0007669"/>
    <property type="project" value="TreeGrafter"/>
</dbReference>
<dbReference type="Proteomes" id="UP000504606">
    <property type="component" value="Unplaced"/>
</dbReference>
<dbReference type="InterPro" id="IPR002068">
    <property type="entry name" value="A-crystallin/Hsp20_dom"/>
</dbReference>
<dbReference type="GO" id="GO:0051082">
    <property type="term" value="F:unfolded protein binding"/>
    <property type="evidence" value="ECO:0007669"/>
    <property type="project" value="TreeGrafter"/>
</dbReference>
<dbReference type="PRINTS" id="PR00299">
    <property type="entry name" value="ACRYSTALLIN"/>
</dbReference>
<evidence type="ECO:0000313" key="6">
    <source>
        <dbReference type="RefSeq" id="XP_026278445.1"/>
    </source>
</evidence>
<dbReference type="InterPro" id="IPR008978">
    <property type="entry name" value="HSP20-like_chaperone"/>
</dbReference>
<accession>A0A6J1SGJ6</accession>
<sequence length="174" mass="20632">MSLVPALSTELDNWRPFRRASTWDLLDRPIKDDWHWYDRDRSYWMRPWRQYEAALNGLSEFTEDKENYMVNLDVGPFRPSEVKVKAENNYLTVEGKHEERADNATGGYTKRLFVRRYHLPDNVNPGRVTANLSSDGILMITAPKSWYRSGFTHERSVPLTQTYLPALKYKRKWT</sequence>
<name>A0A6J1SGJ6_FRAOC</name>
<evidence type="ECO:0000313" key="5">
    <source>
        <dbReference type="Proteomes" id="UP000504606"/>
    </source>
</evidence>
<dbReference type="PROSITE" id="PS01031">
    <property type="entry name" value="SHSP"/>
    <property type="match status" value="1"/>
</dbReference>
<comment type="similarity">
    <text evidence="2 3">Belongs to the small heat shock protein (HSP20) family.</text>
</comment>
<protein>
    <submittedName>
        <fullName evidence="6">Alpha-crystallin A chain-like</fullName>
    </submittedName>
</protein>
<dbReference type="SUPFAM" id="SSF49764">
    <property type="entry name" value="HSP20-like chaperones"/>
    <property type="match status" value="1"/>
</dbReference>
<dbReference type="Pfam" id="PF00011">
    <property type="entry name" value="HSP20"/>
    <property type="match status" value="1"/>
</dbReference>
<reference evidence="6" key="1">
    <citation type="submission" date="2025-08" db="UniProtKB">
        <authorList>
            <consortium name="RefSeq"/>
        </authorList>
    </citation>
    <scope>IDENTIFICATION</scope>
    <source>
        <tissue evidence="6">Whole organism</tissue>
    </source>
</reference>
<feature type="domain" description="SHSP" evidence="4">
    <location>
        <begin position="49"/>
        <end position="160"/>
    </location>
</feature>
<proteinExistence type="inferred from homology"/>
<dbReference type="CDD" id="cd06526">
    <property type="entry name" value="metazoan_ACD"/>
    <property type="match status" value="1"/>
</dbReference>
<dbReference type="GO" id="GO:0005737">
    <property type="term" value="C:cytoplasm"/>
    <property type="evidence" value="ECO:0007669"/>
    <property type="project" value="TreeGrafter"/>
</dbReference>
<dbReference type="KEGG" id="foc:113206544"/>
<dbReference type="PANTHER" id="PTHR45640:SF13">
    <property type="entry name" value="HEAT SHOCK PROTEIN 22-RELATED"/>
    <property type="match status" value="1"/>
</dbReference>
<dbReference type="AlphaFoldDB" id="A0A6J1SGJ6"/>
<dbReference type="PANTHER" id="PTHR45640">
    <property type="entry name" value="HEAT SHOCK PROTEIN HSP-12.2-RELATED"/>
    <property type="match status" value="1"/>
</dbReference>
<dbReference type="OrthoDB" id="1431247at2759"/>